<dbReference type="Pfam" id="PF13671">
    <property type="entry name" value="AAA_33"/>
    <property type="match status" value="1"/>
</dbReference>
<name>A0A975NNB3_9BRAD</name>
<organism evidence="2 3">
    <name type="scientific">Bradyrhizobium sediminis</name>
    <dbReference type="NCBI Taxonomy" id="2840469"/>
    <lineage>
        <taxon>Bacteria</taxon>
        <taxon>Pseudomonadati</taxon>
        <taxon>Pseudomonadota</taxon>
        <taxon>Alphaproteobacteria</taxon>
        <taxon>Hyphomicrobiales</taxon>
        <taxon>Nitrobacteraceae</taxon>
        <taxon>Bradyrhizobium</taxon>
    </lineage>
</organism>
<dbReference type="InterPro" id="IPR011009">
    <property type="entry name" value="Kinase-like_dom_sf"/>
</dbReference>
<feature type="domain" description="Aminoglycoside phosphotransferase" evidence="1">
    <location>
        <begin position="64"/>
        <end position="273"/>
    </location>
</feature>
<dbReference type="InterPro" id="IPR002575">
    <property type="entry name" value="Aminoglycoside_PTrfase"/>
</dbReference>
<dbReference type="Proteomes" id="UP000680805">
    <property type="component" value="Chromosome"/>
</dbReference>
<accession>A0A975NNB3</accession>
<dbReference type="InterPro" id="IPR052732">
    <property type="entry name" value="Cell-binding_unc_protein"/>
</dbReference>
<dbReference type="AlphaFoldDB" id="A0A975NNB3"/>
<gene>
    <name evidence="2" type="ORF">KMZ68_19340</name>
</gene>
<evidence type="ECO:0000313" key="2">
    <source>
        <dbReference type="EMBL" id="QWG17119.1"/>
    </source>
</evidence>
<dbReference type="SUPFAM" id="SSF56112">
    <property type="entry name" value="Protein kinase-like (PK-like)"/>
    <property type="match status" value="1"/>
</dbReference>
<dbReference type="SUPFAM" id="SSF52540">
    <property type="entry name" value="P-loop containing nucleoside triphosphate hydrolases"/>
    <property type="match status" value="1"/>
</dbReference>
<evidence type="ECO:0000259" key="1">
    <source>
        <dbReference type="Pfam" id="PF01636"/>
    </source>
</evidence>
<dbReference type="InterPro" id="IPR027417">
    <property type="entry name" value="P-loop_NTPase"/>
</dbReference>
<reference evidence="2" key="1">
    <citation type="submission" date="2021-06" db="EMBL/GenBank/DDBJ databases">
        <title>Bradyrhizobium sp. S2-11-2 Genome sequencing.</title>
        <authorList>
            <person name="Jin L."/>
        </authorList>
    </citation>
    <scope>NUCLEOTIDE SEQUENCE</scope>
    <source>
        <strain evidence="2">S2-11-2</strain>
    </source>
</reference>
<dbReference type="KEGG" id="bsei:KMZ68_19340"/>
<protein>
    <submittedName>
        <fullName evidence="2">AAA family ATPase</fullName>
    </submittedName>
</protein>
<dbReference type="EMBL" id="CP076135">
    <property type="protein sequence ID" value="QWG17119.1"/>
    <property type="molecule type" value="Genomic_DNA"/>
</dbReference>
<sequence length="510" mass="55990">MTTSTSNSRLQERVFALLTDPATHPHVHRIDTHAASVFLEGDRALKIKRAVRFPFLDYSTLEKRKAACDEEIRINRQFAPQIYRRVIPITQGVDGSLAIDGGGTPVEFAVEMTRFDERQTIDHLAEAGPPDPALVNAIAEAIAASHVVAPRAAAEPWIASIPSIIEGNAEAFRTAACLPAGDIDDLRDRSLAAFARVRGLLEQRGQQGYIRRCHGDLHLANIVLIEGKPVLFDAIEFDATIASVDVLYDLAFPMMDFIRYGRQMAANALLNRYLGVAASENLDALAALPLFMSLRSAIRAHVLLARLDRNNHGKAEVMHSARTYFALARQIIHPPAPILVAIGGLSGTGKSVLARALAPDIKPLPGAVVLRSDVLRKQLFKANETDRLPESAYRPEITEQIYEILVQRAARVLAQGHSVVVDAVFAQETERAAIHDVARRLNIRFAGFFLVADLATRINRVGRRQRDASDATPEIAGLQEKYDTGAIDWDVIDASGTAGQTLEHCRSRIR</sequence>
<dbReference type="Gene3D" id="3.40.50.300">
    <property type="entry name" value="P-loop containing nucleotide triphosphate hydrolases"/>
    <property type="match status" value="1"/>
</dbReference>
<dbReference type="Pfam" id="PF01636">
    <property type="entry name" value="APH"/>
    <property type="match status" value="1"/>
</dbReference>
<dbReference type="RefSeq" id="WP_215612773.1">
    <property type="nucleotide sequence ID" value="NZ_CP076135.1"/>
</dbReference>
<dbReference type="PANTHER" id="PTHR43883">
    <property type="entry name" value="SLR0207 PROTEIN"/>
    <property type="match status" value="1"/>
</dbReference>
<dbReference type="PANTHER" id="PTHR43883:SF1">
    <property type="entry name" value="GLUCONOKINASE"/>
    <property type="match status" value="1"/>
</dbReference>
<evidence type="ECO:0000313" key="3">
    <source>
        <dbReference type="Proteomes" id="UP000680805"/>
    </source>
</evidence>
<dbReference type="Gene3D" id="3.90.1200.10">
    <property type="match status" value="1"/>
</dbReference>
<proteinExistence type="predicted"/>